<evidence type="ECO:0000313" key="2">
    <source>
        <dbReference type="Proteomes" id="UP001500880"/>
    </source>
</evidence>
<accession>A0ABN1BGU8</accession>
<keyword evidence="2" id="KW-1185">Reference proteome</keyword>
<dbReference type="Proteomes" id="UP001500880">
    <property type="component" value="Unassembled WGS sequence"/>
</dbReference>
<name>A0ABN1BGU8_9BACI</name>
<reference evidence="1 2" key="1">
    <citation type="journal article" date="2019" name="Int. J. Syst. Evol. Microbiol.">
        <title>The Global Catalogue of Microorganisms (GCM) 10K type strain sequencing project: providing services to taxonomists for standard genome sequencing and annotation.</title>
        <authorList>
            <consortium name="The Broad Institute Genomics Platform"/>
            <consortium name="The Broad Institute Genome Sequencing Center for Infectious Disease"/>
            <person name="Wu L."/>
            <person name="Ma J."/>
        </authorList>
    </citation>
    <scope>NUCLEOTIDE SEQUENCE [LARGE SCALE GENOMIC DNA]</scope>
    <source>
        <strain evidence="1 2">JCM 12389</strain>
    </source>
</reference>
<sequence>MPNPNERFGHAKIHFNDPDGNSLEFICKINNPNHLTEKLYLSEWEKLNGLTK</sequence>
<proteinExistence type="predicted"/>
<comment type="caution">
    <text evidence="1">The sequence shown here is derived from an EMBL/GenBank/DDBJ whole genome shotgun (WGS) entry which is preliminary data.</text>
</comment>
<gene>
    <name evidence="1" type="ORF">GCM10008986_25690</name>
</gene>
<dbReference type="EMBL" id="BAAADO010000005">
    <property type="protein sequence ID" value="GAA0497558.1"/>
    <property type="molecule type" value="Genomic_DNA"/>
</dbReference>
<organism evidence="1 2">
    <name type="scientific">Salinibacillus aidingensis</name>
    <dbReference type="NCBI Taxonomy" id="237684"/>
    <lineage>
        <taxon>Bacteria</taxon>
        <taxon>Bacillati</taxon>
        <taxon>Bacillota</taxon>
        <taxon>Bacilli</taxon>
        <taxon>Bacillales</taxon>
        <taxon>Bacillaceae</taxon>
        <taxon>Salinibacillus</taxon>
    </lineage>
</organism>
<evidence type="ECO:0000313" key="1">
    <source>
        <dbReference type="EMBL" id="GAA0497558.1"/>
    </source>
</evidence>
<protein>
    <submittedName>
        <fullName evidence="1">Uncharacterized protein</fullName>
    </submittedName>
</protein>